<dbReference type="EMBL" id="JAFCMP010000517">
    <property type="protein sequence ID" value="KAG5178216.1"/>
    <property type="molecule type" value="Genomic_DNA"/>
</dbReference>
<gene>
    <name evidence="2" type="ORF">JKP88DRAFT_248299</name>
</gene>
<keyword evidence="3" id="KW-1185">Reference proteome</keyword>
<feature type="compositionally biased region" description="Basic and acidic residues" evidence="1">
    <location>
        <begin position="7"/>
        <end position="17"/>
    </location>
</feature>
<name>A0A835YMJ1_9STRA</name>
<protein>
    <submittedName>
        <fullName evidence="2">Uncharacterized protein</fullName>
    </submittedName>
</protein>
<accession>A0A835YMJ1</accession>
<proteinExistence type="predicted"/>
<feature type="region of interest" description="Disordered" evidence="1">
    <location>
        <begin position="1"/>
        <end position="30"/>
    </location>
</feature>
<organism evidence="2 3">
    <name type="scientific">Tribonema minus</name>
    <dbReference type="NCBI Taxonomy" id="303371"/>
    <lineage>
        <taxon>Eukaryota</taxon>
        <taxon>Sar</taxon>
        <taxon>Stramenopiles</taxon>
        <taxon>Ochrophyta</taxon>
        <taxon>PX clade</taxon>
        <taxon>Xanthophyceae</taxon>
        <taxon>Tribonematales</taxon>
        <taxon>Tribonemataceae</taxon>
        <taxon>Tribonema</taxon>
    </lineage>
</organism>
<evidence type="ECO:0000313" key="3">
    <source>
        <dbReference type="Proteomes" id="UP000664859"/>
    </source>
</evidence>
<dbReference type="AlphaFoldDB" id="A0A835YMJ1"/>
<evidence type="ECO:0000256" key="1">
    <source>
        <dbReference type="SAM" id="MobiDB-lite"/>
    </source>
</evidence>
<sequence>MTIVARKTAEERKEHSRLSVNAKKPGPSGAKRTILTYETLKKAYIDWGYDLDDDDDKQQKKIQEQKKPMSNCTMLMALLADGTCTPIYNHIQSGNTARANTPPEVIQARKAAGHAKQSATMIACGYGQQHHRENSTFEALMNATGLRDVLGYEWAPDGVQVDVALKRLSTTTDAHCPTQLKACYTTDRGQFNFNLTKSDMQTKYAGQLIIAIGYKLGDDGEIIVTQVFVLSDADDMPGKTLKPRVDPKGEDSHVRLRTRMDNDDLRKQCRERILEAMLKVTHRTLHDAFFSLNVNRNVAVNNKMELIGLEYIMGGLPQNTTMTLASDKGKTVDLKLHRGAISLGISAKTASLAKKPDGSFSGFRFEKGAAPDHDKCDWVLVVYLDTARTAVEDFSAISGSAVYTGDGKEFYWNKSERKKGVDYRIKKYPASQLAQIIDLMFEMRGQQITL</sequence>
<comment type="caution">
    <text evidence="2">The sequence shown here is derived from an EMBL/GenBank/DDBJ whole genome shotgun (WGS) entry which is preliminary data.</text>
</comment>
<evidence type="ECO:0000313" key="2">
    <source>
        <dbReference type="EMBL" id="KAG5178216.1"/>
    </source>
</evidence>
<dbReference type="Proteomes" id="UP000664859">
    <property type="component" value="Unassembled WGS sequence"/>
</dbReference>
<reference evidence="2" key="1">
    <citation type="submission" date="2021-02" db="EMBL/GenBank/DDBJ databases">
        <title>First Annotated Genome of the Yellow-green Alga Tribonema minus.</title>
        <authorList>
            <person name="Mahan K.M."/>
        </authorList>
    </citation>
    <scope>NUCLEOTIDE SEQUENCE</scope>
    <source>
        <strain evidence="2">UTEX B ZZ1240</strain>
    </source>
</reference>